<dbReference type="Proteomes" id="UP000076929">
    <property type="component" value="Chromosome"/>
</dbReference>
<feature type="region of interest" description="Disordered" evidence="1">
    <location>
        <begin position="1"/>
        <end position="56"/>
    </location>
</feature>
<dbReference type="RefSeq" id="WP_066565346.1">
    <property type="nucleotide sequence ID" value="NZ_CP015622.1"/>
</dbReference>
<name>A0A172QT15_9CORY</name>
<protein>
    <submittedName>
        <fullName evidence="2">Uncharacterized protein</fullName>
    </submittedName>
</protein>
<proteinExistence type="predicted"/>
<dbReference type="EMBL" id="CP015622">
    <property type="protein sequence ID" value="ANE03849.1"/>
    <property type="molecule type" value="Genomic_DNA"/>
</dbReference>
<accession>A0A172QT15</accession>
<evidence type="ECO:0000256" key="1">
    <source>
        <dbReference type="SAM" id="MobiDB-lite"/>
    </source>
</evidence>
<organism evidence="2 3">
    <name type="scientific">Corynebacterium crudilactis</name>
    <dbReference type="NCBI Taxonomy" id="1652495"/>
    <lineage>
        <taxon>Bacteria</taxon>
        <taxon>Bacillati</taxon>
        <taxon>Actinomycetota</taxon>
        <taxon>Actinomycetes</taxon>
        <taxon>Mycobacteriales</taxon>
        <taxon>Corynebacteriaceae</taxon>
        <taxon>Corynebacterium</taxon>
    </lineage>
</organism>
<dbReference type="KEGG" id="ccjz:ccrud_06245"/>
<evidence type="ECO:0000313" key="3">
    <source>
        <dbReference type="Proteomes" id="UP000076929"/>
    </source>
</evidence>
<sequence length="159" mass="18513">MNKNPEKFGPTPNSDNPDQESLERYTLTELYESAAMASSTQEEDEPHGHHLDELNSDELAAYELYRQHHQIASDDEQSVERFDENYWGTYNSVDEFTQNWAYHMEPMEAVETLLNALGHLEKHMSLAEMALVDRLKDDLDFIFQGGQVTVFSREPREER</sequence>
<gene>
    <name evidence="2" type="ORF">ccrud_06245</name>
</gene>
<evidence type="ECO:0000313" key="2">
    <source>
        <dbReference type="EMBL" id="ANE03849.1"/>
    </source>
</evidence>
<dbReference type="STRING" id="1652495.ccrud_06245"/>
<dbReference type="AlphaFoldDB" id="A0A172QT15"/>
<keyword evidence="3" id="KW-1185">Reference proteome</keyword>
<reference evidence="2 3" key="1">
    <citation type="submission" date="2016-05" db="EMBL/GenBank/DDBJ databases">
        <title>Complete genome sequence of Corynebacterium crudilactis, a new Corynebacterium species isolated from raw cow's milk.</title>
        <authorList>
            <person name="Christian R."/>
            <person name="Zimmermann J."/>
            <person name="Lipski A."/>
            <person name="Kalinowski J."/>
        </authorList>
    </citation>
    <scope>NUCLEOTIDE SEQUENCE [LARGE SCALE GENOMIC DNA]</scope>
    <source>
        <strain evidence="2 3">JZ16</strain>
    </source>
</reference>